<sequence length="623" mass="72179">MEQCHLSQEHDNATGFQDLEDEIGEEVDDTNRSDNDYVLPYDLIQEHNEVQPTNSIIDQLESRLAIGQVVTSVEDAYLLYCKYAHAKGFSVKKGDQRYFPGTSELQAKEFECSCEGGKDEKCSNERIPIYQKPTTRTKCKARLRVVRKKGGEWKVGTFLIDHNHEMVVADQTYLLRSSRSISYAQKSTLEAMLNVGISIANDVSYMENEAQGPQNLRFTRKDAYDHLSRLKKHTKVENGDASALLHYFISKSNKESHFFWNVQLDDDNRVMNFFFRDNRSLIDYEYFGDVLSIDTTYRTNRYNLICCPFVGLNHHRQNIMFGLAFMSDETESSFEWLFRTFLDSMNGKQPEIIFTDQCQAMMNAVDNDFIRTSSFMSMAYKSKCPFSLGQLECNWRANEKVEDTRCRHGKAPMIVKNNPLLSTISDTYTLTIFKLFEKEFINSLNTMLIEQPLDFGNPVFEFKVKSHGDYSRIRQVLFNKETHEVKCSCHKFETMEIEYLMGSRKRSKVTMYLEMVFVNQTMRSAYELTIRCKAHTEARDALTGILDGASEQIDALFENLGLGDQNACNDTIDENNDLIDEMLIRNSYVQSQEELQMLVLYAIGMIRVKKEKAKEKQKNQVRC</sequence>
<dbReference type="PANTHER" id="PTHR47718:SF17">
    <property type="entry name" value="PROTEIN FAR1-RELATED SEQUENCE 5-LIKE"/>
    <property type="match status" value="1"/>
</dbReference>
<dbReference type="PANTHER" id="PTHR47718">
    <property type="entry name" value="OS01G0519700 PROTEIN"/>
    <property type="match status" value="1"/>
</dbReference>
<name>A0ABR0V0U6_REHGL</name>
<evidence type="ECO:0000259" key="2">
    <source>
        <dbReference type="Pfam" id="PF10551"/>
    </source>
</evidence>
<dbReference type="EMBL" id="JABTTQ020001713">
    <property type="protein sequence ID" value="KAK6128633.1"/>
    <property type="molecule type" value="Genomic_DNA"/>
</dbReference>
<feature type="domain" description="MULE transposase" evidence="2">
    <location>
        <begin position="290"/>
        <end position="372"/>
    </location>
</feature>
<dbReference type="Pfam" id="PF10551">
    <property type="entry name" value="MULE"/>
    <property type="match status" value="1"/>
</dbReference>
<dbReference type="InterPro" id="IPR018289">
    <property type="entry name" value="MULE_transposase_dom"/>
</dbReference>
<organism evidence="3 4">
    <name type="scientific">Rehmannia glutinosa</name>
    <name type="common">Chinese foxglove</name>
    <dbReference type="NCBI Taxonomy" id="99300"/>
    <lineage>
        <taxon>Eukaryota</taxon>
        <taxon>Viridiplantae</taxon>
        <taxon>Streptophyta</taxon>
        <taxon>Embryophyta</taxon>
        <taxon>Tracheophyta</taxon>
        <taxon>Spermatophyta</taxon>
        <taxon>Magnoliopsida</taxon>
        <taxon>eudicotyledons</taxon>
        <taxon>Gunneridae</taxon>
        <taxon>Pentapetalae</taxon>
        <taxon>asterids</taxon>
        <taxon>lamiids</taxon>
        <taxon>Lamiales</taxon>
        <taxon>Orobanchaceae</taxon>
        <taxon>Rehmannieae</taxon>
        <taxon>Rehmannia</taxon>
    </lineage>
</organism>
<evidence type="ECO:0008006" key="5">
    <source>
        <dbReference type="Google" id="ProtNLM"/>
    </source>
</evidence>
<proteinExistence type="predicted"/>
<feature type="domain" description="FAR1" evidence="1">
    <location>
        <begin position="79"/>
        <end position="167"/>
    </location>
</feature>
<evidence type="ECO:0000313" key="4">
    <source>
        <dbReference type="Proteomes" id="UP001318860"/>
    </source>
</evidence>
<evidence type="ECO:0000313" key="3">
    <source>
        <dbReference type="EMBL" id="KAK6128633.1"/>
    </source>
</evidence>
<keyword evidence="4" id="KW-1185">Reference proteome</keyword>
<evidence type="ECO:0000259" key="1">
    <source>
        <dbReference type="Pfam" id="PF03101"/>
    </source>
</evidence>
<dbReference type="Proteomes" id="UP001318860">
    <property type="component" value="Unassembled WGS sequence"/>
</dbReference>
<dbReference type="InterPro" id="IPR004330">
    <property type="entry name" value="FAR1_DNA_bnd_dom"/>
</dbReference>
<reference evidence="3 4" key="1">
    <citation type="journal article" date="2021" name="Comput. Struct. Biotechnol. J.">
        <title>De novo genome assembly of the potent medicinal plant Rehmannia glutinosa using nanopore technology.</title>
        <authorList>
            <person name="Ma L."/>
            <person name="Dong C."/>
            <person name="Song C."/>
            <person name="Wang X."/>
            <person name="Zheng X."/>
            <person name="Niu Y."/>
            <person name="Chen S."/>
            <person name="Feng W."/>
        </authorList>
    </citation>
    <scope>NUCLEOTIDE SEQUENCE [LARGE SCALE GENOMIC DNA]</scope>
    <source>
        <strain evidence="3">DH-2019</strain>
    </source>
</reference>
<comment type="caution">
    <text evidence="3">The sequence shown here is derived from an EMBL/GenBank/DDBJ whole genome shotgun (WGS) entry which is preliminary data.</text>
</comment>
<accession>A0ABR0V0U6</accession>
<dbReference type="Pfam" id="PF03101">
    <property type="entry name" value="FAR1"/>
    <property type="match status" value="1"/>
</dbReference>
<protein>
    <recommendedName>
        <fullName evidence="5">Protein FAR1-RELATED SEQUENCE</fullName>
    </recommendedName>
</protein>
<gene>
    <name evidence="3" type="ORF">DH2020_037623</name>
</gene>